<sequence length="237" mass="27180">MNILSLTTASTLFPFAKELSSLVWAQRCMLISSFSLDIIDKKINQLHPLAAIGVFLCSQAISINMLELGKEDTLMQLLYRIALKSIEQVAGAEAEKKQQILSICDNIDHKLQKIRKCIENDNEEDAQRALAYVDDASVYLKRQKRQHDEAREVTSITETPPTAHEERNESIKTKHEGCYEGLISYVERFRNPENKRINWMKCFDQGQIDQVEEIMKLGSSEDLRSKCKKSMSHSTRK</sequence>
<comment type="caution">
    <text evidence="2">The sequence shown here is derived from an EMBL/GenBank/DDBJ whole genome shotgun (WGS) entry which is preliminary data.</text>
</comment>
<evidence type="ECO:0000313" key="2">
    <source>
        <dbReference type="EMBL" id="KAG1535437.1"/>
    </source>
</evidence>
<dbReference type="EMBL" id="JAANIT010002805">
    <property type="protein sequence ID" value="KAG1535437.1"/>
    <property type="molecule type" value="Genomic_DNA"/>
</dbReference>
<dbReference type="AlphaFoldDB" id="A0A9P6XZ82"/>
<protein>
    <submittedName>
        <fullName evidence="2">Uncharacterized protein</fullName>
    </submittedName>
</protein>
<evidence type="ECO:0000313" key="3">
    <source>
        <dbReference type="Proteomes" id="UP000717996"/>
    </source>
</evidence>
<gene>
    <name evidence="2" type="ORF">G6F51_011536</name>
</gene>
<reference evidence="2" key="1">
    <citation type="journal article" date="2020" name="Microb. Genom.">
        <title>Genetic diversity of clinical and environmental Mucorales isolates obtained from an investigation of mucormycosis cases among solid organ transplant recipients.</title>
        <authorList>
            <person name="Nguyen M.H."/>
            <person name="Kaul D."/>
            <person name="Muto C."/>
            <person name="Cheng S.J."/>
            <person name="Richter R.A."/>
            <person name="Bruno V.M."/>
            <person name="Liu G."/>
            <person name="Beyhan S."/>
            <person name="Sundermann A.J."/>
            <person name="Mounaud S."/>
            <person name="Pasculle A.W."/>
            <person name="Nierman W.C."/>
            <person name="Driscoll E."/>
            <person name="Cumbie R."/>
            <person name="Clancy C.J."/>
            <person name="Dupont C.L."/>
        </authorList>
    </citation>
    <scope>NUCLEOTIDE SEQUENCE</scope>
    <source>
        <strain evidence="2">GL16</strain>
    </source>
</reference>
<name>A0A9P6XZ82_RHIOR</name>
<dbReference type="Proteomes" id="UP000717996">
    <property type="component" value="Unassembled WGS sequence"/>
</dbReference>
<dbReference type="OrthoDB" id="2283183at2759"/>
<evidence type="ECO:0000256" key="1">
    <source>
        <dbReference type="SAM" id="MobiDB-lite"/>
    </source>
</evidence>
<feature type="region of interest" description="Disordered" evidence="1">
    <location>
        <begin position="149"/>
        <end position="171"/>
    </location>
</feature>
<proteinExistence type="predicted"/>
<accession>A0A9P6XZ82</accession>
<organism evidence="2 3">
    <name type="scientific">Rhizopus oryzae</name>
    <name type="common">Mucormycosis agent</name>
    <name type="synonym">Rhizopus arrhizus var. delemar</name>
    <dbReference type="NCBI Taxonomy" id="64495"/>
    <lineage>
        <taxon>Eukaryota</taxon>
        <taxon>Fungi</taxon>
        <taxon>Fungi incertae sedis</taxon>
        <taxon>Mucoromycota</taxon>
        <taxon>Mucoromycotina</taxon>
        <taxon>Mucoromycetes</taxon>
        <taxon>Mucorales</taxon>
        <taxon>Mucorineae</taxon>
        <taxon>Rhizopodaceae</taxon>
        <taxon>Rhizopus</taxon>
    </lineage>
</organism>